<reference evidence="2 3" key="1">
    <citation type="submission" date="2016-08" db="EMBL/GenBank/DDBJ databases">
        <title>Whole genome sequence of Mesorhizobium sp. strain UASWS1009 isolated from industrial sewage.</title>
        <authorList>
            <person name="Crovadore J."/>
            <person name="Calmin G."/>
            <person name="Chablais R."/>
            <person name="Cochard B."/>
            <person name="Lefort F."/>
        </authorList>
    </citation>
    <scope>NUCLEOTIDE SEQUENCE [LARGE SCALE GENOMIC DNA]</scope>
    <source>
        <strain evidence="2 3">UASWS1009</strain>
    </source>
</reference>
<evidence type="ECO:0000313" key="3">
    <source>
        <dbReference type="Proteomes" id="UP000094412"/>
    </source>
</evidence>
<gene>
    <name evidence="2" type="ORF">QV13_24120</name>
</gene>
<dbReference type="EMBL" id="MDEO01000036">
    <property type="protein sequence ID" value="OCX12687.1"/>
    <property type="molecule type" value="Genomic_DNA"/>
</dbReference>
<proteinExistence type="predicted"/>
<organism evidence="2 3">
    <name type="scientific">Mesorhizobium hungaricum</name>
    <dbReference type="NCBI Taxonomy" id="1566387"/>
    <lineage>
        <taxon>Bacteria</taxon>
        <taxon>Pseudomonadati</taxon>
        <taxon>Pseudomonadota</taxon>
        <taxon>Alphaproteobacteria</taxon>
        <taxon>Hyphomicrobiales</taxon>
        <taxon>Phyllobacteriaceae</taxon>
        <taxon>Mesorhizobium</taxon>
    </lineage>
</organism>
<dbReference type="RefSeq" id="WP_024922453.1">
    <property type="nucleotide sequence ID" value="NZ_MDEO01000036.1"/>
</dbReference>
<protein>
    <submittedName>
        <fullName evidence="2">Uncharacterized protein</fullName>
    </submittedName>
</protein>
<dbReference type="Proteomes" id="UP000094412">
    <property type="component" value="Unassembled WGS sequence"/>
</dbReference>
<feature type="compositionally biased region" description="Basic and acidic residues" evidence="1">
    <location>
        <begin position="22"/>
        <end position="32"/>
    </location>
</feature>
<feature type="region of interest" description="Disordered" evidence="1">
    <location>
        <begin position="1"/>
        <end position="32"/>
    </location>
</feature>
<comment type="caution">
    <text evidence="2">The sequence shown here is derived from an EMBL/GenBank/DDBJ whole genome shotgun (WGS) entry which is preliminary data.</text>
</comment>
<dbReference type="AlphaFoldDB" id="A0A1C2DD67"/>
<keyword evidence="3" id="KW-1185">Reference proteome</keyword>
<dbReference type="STRING" id="1566387.QV13_24120"/>
<evidence type="ECO:0000256" key="1">
    <source>
        <dbReference type="SAM" id="MobiDB-lite"/>
    </source>
</evidence>
<name>A0A1C2DD67_9HYPH</name>
<sequence>MQSVFQPDDRRTARAAAFRHHPAYETPRERDRREFEEDLARECDFFRAQRTRLQSARVLESGWPC</sequence>
<evidence type="ECO:0000313" key="2">
    <source>
        <dbReference type="EMBL" id="OCX12687.1"/>
    </source>
</evidence>
<accession>A0A1C2DD67</accession>